<feature type="compositionally biased region" description="Acidic residues" evidence="1">
    <location>
        <begin position="61"/>
        <end position="81"/>
    </location>
</feature>
<feature type="compositionally biased region" description="Basic and acidic residues" evidence="1">
    <location>
        <begin position="123"/>
        <end position="132"/>
    </location>
</feature>
<evidence type="ECO:0000313" key="2">
    <source>
        <dbReference type="EMBL" id="GLK75723.1"/>
    </source>
</evidence>
<dbReference type="Proteomes" id="UP001143364">
    <property type="component" value="Unassembled WGS sequence"/>
</dbReference>
<dbReference type="RefSeq" id="WP_271204077.1">
    <property type="nucleotide sequence ID" value="NZ_BSFK01000005.1"/>
</dbReference>
<keyword evidence="3" id="KW-1185">Reference proteome</keyword>
<feature type="region of interest" description="Disordered" evidence="1">
    <location>
        <begin position="56"/>
        <end position="132"/>
    </location>
</feature>
<dbReference type="InterPro" id="IPR012644">
    <property type="entry name" value="CHP02300_FYDLN_acid"/>
</dbReference>
<organism evidence="2 3">
    <name type="scientific">Methylopila jiangsuensis</name>
    <dbReference type="NCBI Taxonomy" id="586230"/>
    <lineage>
        <taxon>Bacteria</taxon>
        <taxon>Pseudomonadati</taxon>
        <taxon>Pseudomonadota</taxon>
        <taxon>Alphaproteobacteria</taxon>
        <taxon>Hyphomicrobiales</taxon>
        <taxon>Methylopilaceae</taxon>
        <taxon>Methylopila</taxon>
    </lineage>
</organism>
<dbReference type="AlphaFoldDB" id="A0A9W6JGA7"/>
<reference evidence="2" key="1">
    <citation type="journal article" date="2014" name="Int. J. Syst. Evol. Microbiol.">
        <title>Complete genome sequence of Corynebacterium casei LMG S-19264T (=DSM 44701T), isolated from a smear-ripened cheese.</title>
        <authorList>
            <consortium name="US DOE Joint Genome Institute (JGI-PGF)"/>
            <person name="Walter F."/>
            <person name="Albersmeier A."/>
            <person name="Kalinowski J."/>
            <person name="Ruckert C."/>
        </authorList>
    </citation>
    <scope>NUCLEOTIDE SEQUENCE</scope>
    <source>
        <strain evidence="2">VKM B-2555</strain>
    </source>
</reference>
<proteinExistence type="predicted"/>
<protein>
    <submittedName>
        <fullName evidence="2">TIGR02300 family protein</fullName>
    </submittedName>
</protein>
<comment type="caution">
    <text evidence="2">The sequence shown here is derived from an EMBL/GenBank/DDBJ whole genome shotgun (WGS) entry which is preliminary data.</text>
</comment>
<name>A0A9W6JGA7_9HYPH</name>
<dbReference type="NCBIfam" id="TIGR02300">
    <property type="entry name" value="FYDLN_acid"/>
    <property type="match status" value="1"/>
</dbReference>
<dbReference type="Pfam" id="PF09538">
    <property type="entry name" value="FYDLN_acid"/>
    <property type="match status" value="1"/>
</dbReference>
<dbReference type="EMBL" id="BSFK01000005">
    <property type="protein sequence ID" value="GLK75723.1"/>
    <property type="molecule type" value="Genomic_DNA"/>
</dbReference>
<gene>
    <name evidence="2" type="ORF">GCM10008171_09770</name>
</gene>
<evidence type="ECO:0000256" key="1">
    <source>
        <dbReference type="SAM" id="MobiDB-lite"/>
    </source>
</evidence>
<accession>A0A9W6JGA7</accession>
<sequence>MAKPELGVKRVCPETGRKFYDLNRDPVVSPYTGVAYPMSAFEPIASKKLRAAAEKASAREDADDEEVVEDVDTISLEDADAESSGGKDGAEDDADDVDVDADDDAEAFLEADEDSDDDVTEIIGDREKDEEA</sequence>
<feature type="compositionally biased region" description="Acidic residues" evidence="1">
    <location>
        <begin position="90"/>
        <end position="120"/>
    </location>
</feature>
<reference evidence="2" key="2">
    <citation type="submission" date="2023-01" db="EMBL/GenBank/DDBJ databases">
        <authorList>
            <person name="Sun Q."/>
            <person name="Evtushenko L."/>
        </authorList>
    </citation>
    <scope>NUCLEOTIDE SEQUENCE</scope>
    <source>
        <strain evidence="2">VKM B-2555</strain>
    </source>
</reference>
<evidence type="ECO:0000313" key="3">
    <source>
        <dbReference type="Proteomes" id="UP001143364"/>
    </source>
</evidence>